<protein>
    <submittedName>
        <fullName evidence="2">Uncharacterized protein</fullName>
    </submittedName>
</protein>
<organism evidence="2 3">
    <name type="scientific">Prorocentrum cordatum</name>
    <dbReference type="NCBI Taxonomy" id="2364126"/>
    <lineage>
        <taxon>Eukaryota</taxon>
        <taxon>Sar</taxon>
        <taxon>Alveolata</taxon>
        <taxon>Dinophyceae</taxon>
        <taxon>Prorocentrales</taxon>
        <taxon>Prorocentraceae</taxon>
        <taxon>Prorocentrum</taxon>
    </lineage>
</organism>
<proteinExistence type="predicted"/>
<accession>A0ABN9U2N4</accession>
<dbReference type="EMBL" id="CAUYUJ010015328">
    <property type="protein sequence ID" value="CAK0852651.1"/>
    <property type="molecule type" value="Genomic_DNA"/>
</dbReference>
<feature type="compositionally biased region" description="Basic and acidic residues" evidence="1">
    <location>
        <begin position="92"/>
        <end position="103"/>
    </location>
</feature>
<gene>
    <name evidence="2" type="ORF">PCOR1329_LOCUS44369</name>
</gene>
<keyword evidence="3" id="KW-1185">Reference proteome</keyword>
<evidence type="ECO:0000313" key="3">
    <source>
        <dbReference type="Proteomes" id="UP001189429"/>
    </source>
</evidence>
<feature type="region of interest" description="Disordered" evidence="1">
    <location>
        <begin position="1"/>
        <end position="122"/>
    </location>
</feature>
<dbReference type="Proteomes" id="UP001189429">
    <property type="component" value="Unassembled WGS sequence"/>
</dbReference>
<evidence type="ECO:0000256" key="1">
    <source>
        <dbReference type="SAM" id="MobiDB-lite"/>
    </source>
</evidence>
<evidence type="ECO:0000313" key="2">
    <source>
        <dbReference type="EMBL" id="CAK0852651.1"/>
    </source>
</evidence>
<sequence length="122" mass="13068">MGHLSPPAPHGDLRGLLRLGAGGTRVRRSDDRKKSSRALIKCGSGGPQPRPDQLLILARPLARMRSKRRGRRGARREAQRAGAEEGGGATRGRREGGRREGRRASASSLTRCPCGACARGRP</sequence>
<reference evidence="2" key="1">
    <citation type="submission" date="2023-10" db="EMBL/GenBank/DDBJ databases">
        <authorList>
            <person name="Chen Y."/>
            <person name="Shah S."/>
            <person name="Dougan E. K."/>
            <person name="Thang M."/>
            <person name="Chan C."/>
        </authorList>
    </citation>
    <scope>NUCLEOTIDE SEQUENCE [LARGE SCALE GENOMIC DNA]</scope>
</reference>
<feature type="compositionally biased region" description="Basic residues" evidence="1">
    <location>
        <begin position="62"/>
        <end position="74"/>
    </location>
</feature>
<comment type="caution">
    <text evidence="2">The sequence shown here is derived from an EMBL/GenBank/DDBJ whole genome shotgun (WGS) entry which is preliminary data.</text>
</comment>
<name>A0ABN9U2N4_9DINO</name>